<keyword evidence="2" id="KW-1185">Reference proteome</keyword>
<organism evidence="1 2">
    <name type="scientific">Camellia lanceoleosa</name>
    <dbReference type="NCBI Taxonomy" id="1840588"/>
    <lineage>
        <taxon>Eukaryota</taxon>
        <taxon>Viridiplantae</taxon>
        <taxon>Streptophyta</taxon>
        <taxon>Embryophyta</taxon>
        <taxon>Tracheophyta</taxon>
        <taxon>Spermatophyta</taxon>
        <taxon>Magnoliopsida</taxon>
        <taxon>eudicotyledons</taxon>
        <taxon>Gunneridae</taxon>
        <taxon>Pentapetalae</taxon>
        <taxon>asterids</taxon>
        <taxon>Ericales</taxon>
        <taxon>Theaceae</taxon>
        <taxon>Camellia</taxon>
    </lineage>
</organism>
<accession>A0ACC0IJU1</accession>
<dbReference type="Proteomes" id="UP001060215">
    <property type="component" value="Chromosome 3"/>
</dbReference>
<gene>
    <name evidence="1" type="ORF">LOK49_LG02G03014</name>
</gene>
<reference evidence="1 2" key="1">
    <citation type="journal article" date="2022" name="Plant J.">
        <title>Chromosome-level genome of Camellia lanceoleosa provides a valuable resource for understanding genome evolution and self-incompatibility.</title>
        <authorList>
            <person name="Gong W."/>
            <person name="Xiao S."/>
            <person name="Wang L."/>
            <person name="Liao Z."/>
            <person name="Chang Y."/>
            <person name="Mo W."/>
            <person name="Hu G."/>
            <person name="Li W."/>
            <person name="Zhao G."/>
            <person name="Zhu H."/>
            <person name="Hu X."/>
            <person name="Ji K."/>
            <person name="Xiang X."/>
            <person name="Song Q."/>
            <person name="Yuan D."/>
            <person name="Jin S."/>
            <person name="Zhang L."/>
        </authorList>
    </citation>
    <scope>NUCLEOTIDE SEQUENCE [LARGE SCALE GENOMIC DNA]</scope>
    <source>
        <strain evidence="1">SQ_2022a</strain>
    </source>
</reference>
<comment type="caution">
    <text evidence="1">The sequence shown here is derived from an EMBL/GenBank/DDBJ whole genome shotgun (WGS) entry which is preliminary data.</text>
</comment>
<evidence type="ECO:0000313" key="1">
    <source>
        <dbReference type="EMBL" id="KAI8026069.1"/>
    </source>
</evidence>
<name>A0ACC0IJU1_9ERIC</name>
<sequence>MILLRSRSERGHHNVKFVEKMRHSLKSNFKSLTTRNSHNLPCPCLLICYTNLLFFWCCDGDCYDEVLRCCCWMFAGVVDVWKGAGLFVQSVIDQVFINGGCH</sequence>
<dbReference type="EMBL" id="CM045760">
    <property type="protein sequence ID" value="KAI8026069.1"/>
    <property type="molecule type" value="Genomic_DNA"/>
</dbReference>
<proteinExistence type="predicted"/>
<evidence type="ECO:0000313" key="2">
    <source>
        <dbReference type="Proteomes" id="UP001060215"/>
    </source>
</evidence>
<protein>
    <submittedName>
        <fullName evidence="1">Uncharacterized protein</fullName>
    </submittedName>
</protein>